<reference evidence="1" key="1">
    <citation type="submission" date="2020-09" db="EMBL/GenBank/DDBJ databases">
        <authorList>
            <person name="Kim M.K."/>
        </authorList>
    </citation>
    <scope>NUCLEOTIDE SEQUENCE</scope>
    <source>
        <strain evidence="1">BT702</strain>
    </source>
</reference>
<organism evidence="1 2">
    <name type="scientific">Spirosoma profusum</name>
    <dbReference type="NCBI Taxonomy" id="2771354"/>
    <lineage>
        <taxon>Bacteria</taxon>
        <taxon>Pseudomonadati</taxon>
        <taxon>Bacteroidota</taxon>
        <taxon>Cytophagia</taxon>
        <taxon>Cytophagales</taxon>
        <taxon>Cytophagaceae</taxon>
        <taxon>Spirosoma</taxon>
    </lineage>
</organism>
<dbReference type="EMBL" id="JACWZY010000028">
    <property type="protein sequence ID" value="MBD2704166.1"/>
    <property type="molecule type" value="Genomic_DNA"/>
</dbReference>
<evidence type="ECO:0000313" key="2">
    <source>
        <dbReference type="Proteomes" id="UP000598820"/>
    </source>
</evidence>
<dbReference type="AlphaFoldDB" id="A0A926Y581"/>
<dbReference type="RefSeq" id="WP_190890511.1">
    <property type="nucleotide sequence ID" value="NZ_JACWZY010000028.1"/>
</dbReference>
<gene>
    <name evidence="1" type="ORF">IC229_26215</name>
</gene>
<sequence length="137" mass="15367">MNGTKQLPSPLAQTTRLVIPPQAIHPIRIYYKFIPGKASIFAEGNVELFIALNDELFGPYPTEIQCSRDTWQQHAKIAPNRAGFNLSKKLKSLRDSLVIAWLELMQRNVTITGEMVLRKAGLFVPQTLGEEGQLHAI</sequence>
<dbReference type="Proteomes" id="UP000598820">
    <property type="component" value="Unassembled WGS sequence"/>
</dbReference>
<proteinExistence type="predicted"/>
<name>A0A926Y581_9BACT</name>
<evidence type="ECO:0000313" key="1">
    <source>
        <dbReference type="EMBL" id="MBD2704166.1"/>
    </source>
</evidence>
<accession>A0A926Y581</accession>
<comment type="caution">
    <text evidence="1">The sequence shown here is derived from an EMBL/GenBank/DDBJ whole genome shotgun (WGS) entry which is preliminary data.</text>
</comment>
<protein>
    <submittedName>
        <fullName evidence="1">Uncharacterized protein</fullName>
    </submittedName>
</protein>
<keyword evidence="2" id="KW-1185">Reference proteome</keyword>